<name>K1RNH3_9ZZZZ</name>
<feature type="non-terminal residue" evidence="1">
    <location>
        <position position="1"/>
    </location>
</feature>
<accession>K1RNH3</accession>
<reference evidence="1" key="1">
    <citation type="journal article" date="2013" name="Environ. Microbiol.">
        <title>Microbiota from the distal guts of lean and obese adolescents exhibit partial functional redundancy besides clear differences in community structure.</title>
        <authorList>
            <person name="Ferrer M."/>
            <person name="Ruiz A."/>
            <person name="Lanza F."/>
            <person name="Haange S.B."/>
            <person name="Oberbach A."/>
            <person name="Till H."/>
            <person name="Bargiela R."/>
            <person name="Campoy C."/>
            <person name="Segura M.T."/>
            <person name="Richter M."/>
            <person name="von Bergen M."/>
            <person name="Seifert J."/>
            <person name="Suarez A."/>
        </authorList>
    </citation>
    <scope>NUCLEOTIDE SEQUENCE</scope>
</reference>
<organism evidence="1">
    <name type="scientific">human gut metagenome</name>
    <dbReference type="NCBI Taxonomy" id="408170"/>
    <lineage>
        <taxon>unclassified sequences</taxon>
        <taxon>metagenomes</taxon>
        <taxon>organismal metagenomes</taxon>
    </lineage>
</organism>
<evidence type="ECO:0000313" key="1">
    <source>
        <dbReference type="EMBL" id="EKC46933.1"/>
    </source>
</evidence>
<sequence>GMLTDGRSFREIYRQHIEGLIPENCPYNIKISSSSPVCEKILLNRKGEKEMVVQLSPDGVKAALYSDESGFVPYEKLIFICCNHIFSQGKDAALPFDFTFAAEDYAKSRGRKIYRYYSSGDGREDEHARRLAKELEFYA</sequence>
<comment type="caution">
    <text evidence="1">The sequence shown here is derived from an EMBL/GenBank/DDBJ whole genome shotgun (WGS) entry which is preliminary data.</text>
</comment>
<dbReference type="EMBL" id="AJWZ01010973">
    <property type="protein sequence ID" value="EKC46933.1"/>
    <property type="molecule type" value="Genomic_DNA"/>
</dbReference>
<gene>
    <name evidence="1" type="ORF">OBE_15971</name>
</gene>
<proteinExistence type="predicted"/>
<dbReference type="AlphaFoldDB" id="K1RNH3"/>
<protein>
    <submittedName>
        <fullName evidence="1">Uncharacterized protein</fullName>
    </submittedName>
</protein>